<organism evidence="1 2">
    <name type="scientific">Angiostrongylus cantonensis</name>
    <name type="common">Rat lungworm</name>
    <dbReference type="NCBI Taxonomy" id="6313"/>
    <lineage>
        <taxon>Eukaryota</taxon>
        <taxon>Metazoa</taxon>
        <taxon>Ecdysozoa</taxon>
        <taxon>Nematoda</taxon>
        <taxon>Chromadorea</taxon>
        <taxon>Rhabditida</taxon>
        <taxon>Rhabditina</taxon>
        <taxon>Rhabditomorpha</taxon>
        <taxon>Strongyloidea</taxon>
        <taxon>Metastrongylidae</taxon>
        <taxon>Angiostrongylus</taxon>
    </lineage>
</organism>
<protein>
    <submittedName>
        <fullName evidence="2">Uncharacterized protein</fullName>
    </submittedName>
</protein>
<keyword evidence="1" id="KW-1185">Reference proteome</keyword>
<evidence type="ECO:0000313" key="1">
    <source>
        <dbReference type="Proteomes" id="UP000035642"/>
    </source>
</evidence>
<reference evidence="2" key="2">
    <citation type="submission" date="2017-02" db="UniProtKB">
        <authorList>
            <consortium name="WormBaseParasite"/>
        </authorList>
    </citation>
    <scope>IDENTIFICATION</scope>
</reference>
<sequence>MADNYISPQMVHNVPPFLLYDRVPPQLLNNHNPPQIFDNYNFLNNPNNNYPLPLLGNHNIPHLMNPTQVPNNAFPQLINNSSIHLLDNNNTPDGRYRNHDDIPRVRDLFTFFFLLFRFILTVLSHECIHEGVRERI</sequence>
<proteinExistence type="predicted"/>
<accession>A0A0K0D7C3</accession>
<dbReference type="AlphaFoldDB" id="A0A0K0D7C3"/>
<dbReference type="Proteomes" id="UP000035642">
    <property type="component" value="Unassembled WGS sequence"/>
</dbReference>
<reference evidence="1" key="1">
    <citation type="submission" date="2012-09" db="EMBL/GenBank/DDBJ databases">
        <authorList>
            <person name="Martin A.A."/>
        </authorList>
    </citation>
    <scope>NUCLEOTIDE SEQUENCE</scope>
</reference>
<dbReference type="WBParaSite" id="ACAC_0000596801-mRNA-1">
    <property type="protein sequence ID" value="ACAC_0000596801-mRNA-1"/>
    <property type="gene ID" value="ACAC_0000596801"/>
</dbReference>
<name>A0A0K0D7C3_ANGCA</name>
<evidence type="ECO:0000313" key="2">
    <source>
        <dbReference type="WBParaSite" id="ACAC_0000596801-mRNA-1"/>
    </source>
</evidence>